<reference evidence="2" key="1">
    <citation type="journal article" date="2015" name="Nature">
        <title>Complex archaea that bridge the gap between prokaryotes and eukaryotes.</title>
        <authorList>
            <person name="Spang A."/>
            <person name="Saw J.H."/>
            <person name="Jorgensen S.L."/>
            <person name="Zaremba-Niedzwiedzka K."/>
            <person name="Martijn J."/>
            <person name="Lind A.E."/>
            <person name="van Eijk R."/>
            <person name="Schleper C."/>
            <person name="Guy L."/>
            <person name="Ettema T.J."/>
        </authorList>
    </citation>
    <scope>NUCLEOTIDE SEQUENCE</scope>
</reference>
<name>A0A0F9HJC5_9ZZZZ</name>
<feature type="transmembrane region" description="Helical" evidence="1">
    <location>
        <begin position="47"/>
        <end position="77"/>
    </location>
</feature>
<evidence type="ECO:0000256" key="1">
    <source>
        <dbReference type="SAM" id="Phobius"/>
    </source>
</evidence>
<protein>
    <submittedName>
        <fullName evidence="2">Uncharacterized protein</fullName>
    </submittedName>
</protein>
<sequence length="83" mass="9498">MELEIATLFIISIILILWEIKADFVLLIFGFAAYLFLLFYISTSDPFASIVLMVDFLIFNPLGLLLLLIPLGIFGVYKYCKNK</sequence>
<dbReference type="EMBL" id="LAZR01014948">
    <property type="protein sequence ID" value="KKM15262.1"/>
    <property type="molecule type" value="Genomic_DNA"/>
</dbReference>
<dbReference type="AlphaFoldDB" id="A0A0F9HJC5"/>
<gene>
    <name evidence="2" type="ORF">LCGC14_1697840</name>
</gene>
<organism evidence="2">
    <name type="scientific">marine sediment metagenome</name>
    <dbReference type="NCBI Taxonomy" id="412755"/>
    <lineage>
        <taxon>unclassified sequences</taxon>
        <taxon>metagenomes</taxon>
        <taxon>ecological metagenomes</taxon>
    </lineage>
</organism>
<accession>A0A0F9HJC5</accession>
<keyword evidence="1" id="KW-0812">Transmembrane</keyword>
<evidence type="ECO:0000313" key="2">
    <source>
        <dbReference type="EMBL" id="KKM15262.1"/>
    </source>
</evidence>
<feature type="transmembrane region" description="Helical" evidence="1">
    <location>
        <begin position="24"/>
        <end position="41"/>
    </location>
</feature>
<proteinExistence type="predicted"/>
<keyword evidence="1" id="KW-0472">Membrane</keyword>
<comment type="caution">
    <text evidence="2">The sequence shown here is derived from an EMBL/GenBank/DDBJ whole genome shotgun (WGS) entry which is preliminary data.</text>
</comment>
<keyword evidence="1" id="KW-1133">Transmembrane helix</keyword>